<feature type="transmembrane region" description="Helical" evidence="1">
    <location>
        <begin position="62"/>
        <end position="84"/>
    </location>
</feature>
<keyword evidence="1" id="KW-0472">Membrane</keyword>
<dbReference type="PANTHER" id="PTHR22911">
    <property type="entry name" value="ACYL-MALONYL CONDENSING ENZYME-RELATED"/>
    <property type="match status" value="1"/>
</dbReference>
<feature type="transmembrane region" description="Helical" evidence="1">
    <location>
        <begin position="219"/>
        <end position="244"/>
    </location>
</feature>
<evidence type="ECO:0000313" key="4">
    <source>
        <dbReference type="Proteomes" id="UP000185783"/>
    </source>
</evidence>
<sequence length="297" mass="31516">MFFYELAAVAAAFCWAVGGLVSSRPSGHLGAIGFNCVRMWFVVLMLLVYSLVAGTLTTFDFGATPVVVLSGFIGIFLGDTALFLTLNRMGPRRTSILFAMNAPMAAILGCIFLDEVFSVQATIGVVCVIVGVVLAIMFGKRKEQLHKWEEIKGPLWIGVGLGLIAALSQAIGSLVIRPVMETGSDPVVVALFRCLVAAICLTGMTQLPNPRFKLANPLTLSITFETIMSGLISMGLGMTLLLLALSGGEVGIISTLSATSPALLLPLLWWRTREVPARGAWFGAGLVVIGCGLIFMS</sequence>
<keyword evidence="1" id="KW-0812">Transmembrane</keyword>
<feature type="transmembrane region" description="Helical" evidence="1">
    <location>
        <begin position="155"/>
        <end position="176"/>
    </location>
</feature>
<dbReference type="InterPro" id="IPR037185">
    <property type="entry name" value="EmrE-like"/>
</dbReference>
<feature type="transmembrane region" description="Helical" evidence="1">
    <location>
        <begin position="188"/>
        <end position="207"/>
    </location>
</feature>
<evidence type="ECO:0000259" key="2">
    <source>
        <dbReference type="Pfam" id="PF00892"/>
    </source>
</evidence>
<dbReference type="GO" id="GO:0016020">
    <property type="term" value="C:membrane"/>
    <property type="evidence" value="ECO:0007669"/>
    <property type="project" value="InterPro"/>
</dbReference>
<keyword evidence="4" id="KW-1185">Reference proteome</keyword>
<evidence type="ECO:0000313" key="3">
    <source>
        <dbReference type="EMBL" id="OKL42961.1"/>
    </source>
</evidence>
<protein>
    <recommendedName>
        <fullName evidence="2">EamA domain-containing protein</fullName>
    </recommendedName>
</protein>
<feature type="transmembrane region" description="Helical" evidence="1">
    <location>
        <begin position="96"/>
        <end position="113"/>
    </location>
</feature>
<feature type="transmembrane region" description="Helical" evidence="1">
    <location>
        <begin position="35"/>
        <end position="56"/>
    </location>
</feature>
<organism evidence="3 4">
    <name type="scientific">Pseudovibrio exalbescens</name>
    <dbReference type="NCBI Taxonomy" id="197461"/>
    <lineage>
        <taxon>Bacteria</taxon>
        <taxon>Pseudomonadati</taxon>
        <taxon>Pseudomonadota</taxon>
        <taxon>Alphaproteobacteria</taxon>
        <taxon>Hyphomicrobiales</taxon>
        <taxon>Stappiaceae</taxon>
        <taxon>Pseudovibrio</taxon>
    </lineage>
</organism>
<reference evidence="3 4" key="1">
    <citation type="submission" date="2016-03" db="EMBL/GenBank/DDBJ databases">
        <title>Genome sequence of Nesiotobacter sp. nov., a moderately halophilic alphaproteobacterium isolated from the Yellow Sea, China.</title>
        <authorList>
            <person name="Zhang G."/>
            <person name="Zhang R."/>
        </authorList>
    </citation>
    <scope>NUCLEOTIDE SEQUENCE [LARGE SCALE GENOMIC DNA]</scope>
    <source>
        <strain evidence="3 4">WB1-6</strain>
    </source>
</reference>
<dbReference type="OrthoDB" id="7841315at2"/>
<feature type="domain" description="EamA" evidence="2">
    <location>
        <begin position="157"/>
        <end position="295"/>
    </location>
</feature>
<feature type="domain" description="EamA" evidence="2">
    <location>
        <begin position="5"/>
        <end position="136"/>
    </location>
</feature>
<dbReference type="SUPFAM" id="SSF103481">
    <property type="entry name" value="Multidrug resistance efflux transporter EmrE"/>
    <property type="match status" value="2"/>
</dbReference>
<dbReference type="PANTHER" id="PTHR22911:SF137">
    <property type="entry name" value="SOLUTE CARRIER FAMILY 35 MEMBER G2-RELATED"/>
    <property type="match status" value="1"/>
</dbReference>
<evidence type="ECO:0000256" key="1">
    <source>
        <dbReference type="SAM" id="Phobius"/>
    </source>
</evidence>
<dbReference type="RefSeq" id="WP_028482752.1">
    <property type="nucleotide sequence ID" value="NZ_LVVZ01000022.1"/>
</dbReference>
<proteinExistence type="predicted"/>
<feature type="transmembrane region" description="Helical" evidence="1">
    <location>
        <begin position="250"/>
        <end position="270"/>
    </location>
</feature>
<accession>A0A1U7JE87</accession>
<keyword evidence="1" id="KW-1133">Transmembrane helix</keyword>
<dbReference type="EMBL" id="LVVZ01000022">
    <property type="protein sequence ID" value="OKL42961.1"/>
    <property type="molecule type" value="Genomic_DNA"/>
</dbReference>
<dbReference type="AlphaFoldDB" id="A0A1U7JE87"/>
<dbReference type="STRING" id="197461.A3843_14520"/>
<feature type="transmembrane region" description="Helical" evidence="1">
    <location>
        <begin position="279"/>
        <end position="296"/>
    </location>
</feature>
<gene>
    <name evidence="3" type="ORF">A3843_14520</name>
</gene>
<feature type="transmembrane region" description="Helical" evidence="1">
    <location>
        <begin position="119"/>
        <end position="139"/>
    </location>
</feature>
<dbReference type="Pfam" id="PF00892">
    <property type="entry name" value="EamA"/>
    <property type="match status" value="2"/>
</dbReference>
<comment type="caution">
    <text evidence="3">The sequence shown here is derived from an EMBL/GenBank/DDBJ whole genome shotgun (WGS) entry which is preliminary data.</text>
</comment>
<feature type="transmembrane region" description="Helical" evidence="1">
    <location>
        <begin position="6"/>
        <end position="23"/>
    </location>
</feature>
<dbReference type="Proteomes" id="UP000185783">
    <property type="component" value="Unassembled WGS sequence"/>
</dbReference>
<dbReference type="InterPro" id="IPR000620">
    <property type="entry name" value="EamA_dom"/>
</dbReference>
<name>A0A1U7JE87_9HYPH</name>